<evidence type="ECO:0000256" key="1">
    <source>
        <dbReference type="SAM" id="MobiDB-lite"/>
    </source>
</evidence>
<dbReference type="CDD" id="cd00085">
    <property type="entry name" value="HNHc"/>
    <property type="match status" value="1"/>
</dbReference>
<keyword evidence="4" id="KW-1185">Reference proteome</keyword>
<dbReference type="Proteomes" id="UP000219050">
    <property type="component" value="Chromosome"/>
</dbReference>
<dbReference type="EMBL" id="CP021404">
    <property type="protein sequence ID" value="ATI42053.1"/>
    <property type="molecule type" value="Genomic_DNA"/>
</dbReference>
<protein>
    <recommendedName>
        <fullName evidence="2">HNH nuclease domain-containing protein</fullName>
    </recommendedName>
</protein>
<name>A0A291LZ78_9RHOB</name>
<dbReference type="Gene3D" id="1.10.30.50">
    <property type="match status" value="1"/>
</dbReference>
<proteinExistence type="predicted"/>
<dbReference type="AlphaFoldDB" id="A0A291LZ78"/>
<feature type="region of interest" description="Disordered" evidence="1">
    <location>
        <begin position="86"/>
        <end position="111"/>
    </location>
</feature>
<accession>A0A291LZ78</accession>
<organism evidence="3 4">
    <name type="scientific">Pacificitalea manganoxidans</name>
    <dbReference type="NCBI Taxonomy" id="1411902"/>
    <lineage>
        <taxon>Bacteria</taxon>
        <taxon>Pseudomonadati</taxon>
        <taxon>Pseudomonadota</taxon>
        <taxon>Alphaproteobacteria</taxon>
        <taxon>Rhodobacterales</taxon>
        <taxon>Paracoccaceae</taxon>
        <taxon>Pacificitalea</taxon>
    </lineage>
</organism>
<evidence type="ECO:0000259" key="2">
    <source>
        <dbReference type="SMART" id="SM00507"/>
    </source>
</evidence>
<gene>
    <name evidence="3" type="ORF">CBW24_08565</name>
</gene>
<evidence type="ECO:0000313" key="3">
    <source>
        <dbReference type="EMBL" id="ATI42053.1"/>
    </source>
</evidence>
<dbReference type="SMART" id="SM00507">
    <property type="entry name" value="HNHc"/>
    <property type="match status" value="1"/>
</dbReference>
<dbReference type="Pfam" id="PF01844">
    <property type="entry name" value="HNH"/>
    <property type="match status" value="1"/>
</dbReference>
<sequence>MNLYWWKSVETALGNLGGVATLKDLYVEVRSVRLSSGDTMPGSIEAVVRKELEYNSSDSSNWRGDRNLFFSVHGVGKGVWGLRSQLEPEPSASDLAPPEPEEDGASEAPISEVTVNRIIRDTEMARKIKALHHSECQICGLTIHLTDGRPYAEAHHVIPLGRPHKGPDIPSNIIVVCPNHHAMLDLGCIPLNPSELREVPGHKISTTSINYHNDQIVPRMG</sequence>
<dbReference type="InterPro" id="IPR002711">
    <property type="entry name" value="HNH"/>
</dbReference>
<evidence type="ECO:0000313" key="4">
    <source>
        <dbReference type="Proteomes" id="UP000219050"/>
    </source>
</evidence>
<dbReference type="KEGG" id="cmag:CBW24_08565"/>
<dbReference type="InterPro" id="IPR003615">
    <property type="entry name" value="HNH_nuc"/>
</dbReference>
<dbReference type="RefSeq" id="WP_097373332.1">
    <property type="nucleotide sequence ID" value="NZ_JAVDPX010000001.1"/>
</dbReference>
<feature type="domain" description="HNH nuclease" evidence="2">
    <location>
        <begin position="123"/>
        <end position="182"/>
    </location>
</feature>
<reference evidence="3 4" key="1">
    <citation type="submission" date="2017-05" db="EMBL/GenBank/DDBJ databases">
        <title>Comparative genomic and metabolic analysis of manganese-oxidizing mechanisms in Celeribater manganoxidans DY25T: its adaption to the environment of polymetallic nodule.</title>
        <authorList>
            <person name="Wang X."/>
        </authorList>
    </citation>
    <scope>NUCLEOTIDE SEQUENCE [LARGE SCALE GENOMIC DNA]</scope>
    <source>
        <strain evidence="3 4">DY25</strain>
    </source>
</reference>
<dbReference type="OrthoDB" id="9788621at2"/>